<dbReference type="Pfam" id="PF00528">
    <property type="entry name" value="BPD_transp_1"/>
    <property type="match status" value="1"/>
</dbReference>
<keyword evidence="4 7" id="KW-0812">Transmembrane</keyword>
<dbReference type="EMBL" id="CP063458">
    <property type="protein sequence ID" value="QOV90932.1"/>
    <property type="molecule type" value="Genomic_DNA"/>
</dbReference>
<dbReference type="CDD" id="cd06261">
    <property type="entry name" value="TM_PBP2"/>
    <property type="match status" value="1"/>
</dbReference>
<keyword evidence="10" id="KW-1185">Reference proteome</keyword>
<evidence type="ECO:0000313" key="10">
    <source>
        <dbReference type="Proteomes" id="UP000593765"/>
    </source>
</evidence>
<feature type="transmembrane region" description="Helical" evidence="7">
    <location>
        <begin position="123"/>
        <end position="147"/>
    </location>
</feature>
<feature type="transmembrane region" description="Helical" evidence="7">
    <location>
        <begin position="60"/>
        <end position="84"/>
    </location>
</feature>
<comment type="subcellular location">
    <subcellularLocation>
        <location evidence="1 7">Cell membrane</location>
        <topology evidence="1 7">Multi-pass membrane protein</topology>
    </subcellularLocation>
</comment>
<keyword evidence="2 7" id="KW-0813">Transport</keyword>
<evidence type="ECO:0000259" key="8">
    <source>
        <dbReference type="PROSITE" id="PS50928"/>
    </source>
</evidence>
<organism evidence="9 10">
    <name type="scientific">Humisphaera borealis</name>
    <dbReference type="NCBI Taxonomy" id="2807512"/>
    <lineage>
        <taxon>Bacteria</taxon>
        <taxon>Pseudomonadati</taxon>
        <taxon>Planctomycetota</taxon>
        <taxon>Phycisphaerae</taxon>
        <taxon>Tepidisphaerales</taxon>
        <taxon>Tepidisphaeraceae</taxon>
        <taxon>Humisphaera</taxon>
    </lineage>
</organism>
<dbReference type="KEGG" id="hbs:IPV69_06105"/>
<protein>
    <submittedName>
        <fullName evidence="9">Carbohydrate ABC transporter permease</fullName>
    </submittedName>
</protein>
<dbReference type="InterPro" id="IPR000515">
    <property type="entry name" value="MetI-like"/>
</dbReference>
<evidence type="ECO:0000313" key="9">
    <source>
        <dbReference type="EMBL" id="QOV90932.1"/>
    </source>
</evidence>
<feature type="transmembrane region" description="Helical" evidence="7">
    <location>
        <begin position="96"/>
        <end position="117"/>
    </location>
</feature>
<evidence type="ECO:0000256" key="2">
    <source>
        <dbReference type="ARBA" id="ARBA00022448"/>
    </source>
</evidence>
<dbReference type="InterPro" id="IPR035906">
    <property type="entry name" value="MetI-like_sf"/>
</dbReference>
<accession>A0A7M2X0J3</accession>
<dbReference type="GO" id="GO:0005886">
    <property type="term" value="C:plasma membrane"/>
    <property type="evidence" value="ECO:0007669"/>
    <property type="project" value="UniProtKB-SubCell"/>
</dbReference>
<name>A0A7M2X0J3_9BACT</name>
<dbReference type="SUPFAM" id="SSF161098">
    <property type="entry name" value="MetI-like"/>
    <property type="match status" value="1"/>
</dbReference>
<keyword evidence="5 7" id="KW-1133">Transmembrane helix</keyword>
<evidence type="ECO:0000256" key="5">
    <source>
        <dbReference type="ARBA" id="ARBA00022989"/>
    </source>
</evidence>
<dbReference type="RefSeq" id="WP_206294037.1">
    <property type="nucleotide sequence ID" value="NZ_CP063458.1"/>
</dbReference>
<dbReference type="PROSITE" id="PS50928">
    <property type="entry name" value="ABC_TM1"/>
    <property type="match status" value="1"/>
</dbReference>
<keyword evidence="6 7" id="KW-0472">Membrane</keyword>
<gene>
    <name evidence="9" type="ORF">IPV69_06105</name>
</gene>
<sequence length="267" mass="29115">MIARNRRISFLLHAILLIAAAVMLVPLAWMLWAALTRPDTTGVTTANFTVLLERHPFGNWLVNSLFVSAAQTVLVVVTSSLGGFALAKYRFAGRRLVMALMLATLFLPFQVLLPSAYDLMIRLGWIDTFAAVVVPGSVSAFGTFLFMQASDAIPDELIAAARIDGCSEFRVWWEVALPILRPMTGAYTLLAFVASWNSYLWPATVLLNESRYTLAVGLANLIGLPEYESQFGVLMAATLLGLLPVVALFAWLQKEFVGGLASGAVKE</sequence>
<dbReference type="Proteomes" id="UP000593765">
    <property type="component" value="Chromosome"/>
</dbReference>
<dbReference type="Gene3D" id="1.10.3720.10">
    <property type="entry name" value="MetI-like"/>
    <property type="match status" value="1"/>
</dbReference>
<dbReference type="AlphaFoldDB" id="A0A7M2X0J3"/>
<feature type="transmembrane region" description="Helical" evidence="7">
    <location>
        <begin position="179"/>
        <end position="199"/>
    </location>
</feature>
<dbReference type="GO" id="GO:0055085">
    <property type="term" value="P:transmembrane transport"/>
    <property type="evidence" value="ECO:0007669"/>
    <property type="project" value="InterPro"/>
</dbReference>
<keyword evidence="3" id="KW-1003">Cell membrane</keyword>
<feature type="transmembrane region" description="Helical" evidence="7">
    <location>
        <begin position="12"/>
        <end position="35"/>
    </location>
</feature>
<dbReference type="PANTHER" id="PTHR43744:SF12">
    <property type="entry name" value="ABC TRANSPORTER PERMEASE PROTEIN MG189-RELATED"/>
    <property type="match status" value="1"/>
</dbReference>
<feature type="transmembrane region" description="Helical" evidence="7">
    <location>
        <begin position="231"/>
        <end position="252"/>
    </location>
</feature>
<evidence type="ECO:0000256" key="1">
    <source>
        <dbReference type="ARBA" id="ARBA00004651"/>
    </source>
</evidence>
<feature type="domain" description="ABC transmembrane type-1" evidence="8">
    <location>
        <begin position="61"/>
        <end position="252"/>
    </location>
</feature>
<dbReference type="PANTHER" id="PTHR43744">
    <property type="entry name" value="ABC TRANSPORTER PERMEASE PROTEIN MG189-RELATED-RELATED"/>
    <property type="match status" value="1"/>
</dbReference>
<evidence type="ECO:0000256" key="7">
    <source>
        <dbReference type="RuleBase" id="RU363032"/>
    </source>
</evidence>
<reference evidence="9 10" key="1">
    <citation type="submission" date="2020-10" db="EMBL/GenBank/DDBJ databases">
        <title>Wide distribution of Phycisphaera-like planctomycetes from WD2101 soil group in peatlands and genome analysis of the first cultivated representative.</title>
        <authorList>
            <person name="Dedysh S.N."/>
            <person name="Beletsky A.V."/>
            <person name="Ivanova A."/>
            <person name="Kulichevskaya I.S."/>
            <person name="Suzina N.E."/>
            <person name="Philippov D.A."/>
            <person name="Rakitin A.L."/>
            <person name="Mardanov A.V."/>
            <person name="Ravin N.V."/>
        </authorList>
    </citation>
    <scope>NUCLEOTIDE SEQUENCE [LARGE SCALE GENOMIC DNA]</scope>
    <source>
        <strain evidence="9 10">M1803</strain>
    </source>
</reference>
<evidence type="ECO:0000256" key="4">
    <source>
        <dbReference type="ARBA" id="ARBA00022692"/>
    </source>
</evidence>
<evidence type="ECO:0000256" key="6">
    <source>
        <dbReference type="ARBA" id="ARBA00023136"/>
    </source>
</evidence>
<proteinExistence type="inferred from homology"/>
<evidence type="ECO:0000256" key="3">
    <source>
        <dbReference type="ARBA" id="ARBA00022475"/>
    </source>
</evidence>
<comment type="similarity">
    <text evidence="7">Belongs to the binding-protein-dependent transport system permease family.</text>
</comment>